<evidence type="ECO:0000313" key="1">
    <source>
        <dbReference type="EMBL" id="KAG2216073.1"/>
    </source>
</evidence>
<proteinExistence type="predicted"/>
<dbReference type="EMBL" id="JAEPRB010000461">
    <property type="protein sequence ID" value="KAG2216073.1"/>
    <property type="molecule type" value="Genomic_DNA"/>
</dbReference>
<sequence>MNEQVDLQTILTRYAELRSKAGNLSYDEQLEFVWTADWCVKNQALADKLVEQAKENLENAKWDIVDRCGFPIEKVERMFGSTVVKLFTHSKAHNAWTHFVYEKRKEFAAKYDVYNPVVSKSQQNDKEKTAWVNKEVARAYNAVKADKNEFRALEDRTKPYNKAYGMSDIGVQFRDEMNAKSNSDSNFYALHVPINRNLG</sequence>
<organism evidence="1 2">
    <name type="scientific">Circinella minor</name>
    <dbReference type="NCBI Taxonomy" id="1195481"/>
    <lineage>
        <taxon>Eukaryota</taxon>
        <taxon>Fungi</taxon>
        <taxon>Fungi incertae sedis</taxon>
        <taxon>Mucoromycota</taxon>
        <taxon>Mucoromycotina</taxon>
        <taxon>Mucoromycetes</taxon>
        <taxon>Mucorales</taxon>
        <taxon>Lichtheimiaceae</taxon>
        <taxon>Circinella</taxon>
    </lineage>
</organism>
<name>A0A8H7RUI8_9FUNG</name>
<evidence type="ECO:0000313" key="2">
    <source>
        <dbReference type="Proteomes" id="UP000646827"/>
    </source>
</evidence>
<dbReference type="AlphaFoldDB" id="A0A8H7RUI8"/>
<accession>A0A8H7RUI8</accession>
<reference evidence="1 2" key="1">
    <citation type="submission" date="2020-12" db="EMBL/GenBank/DDBJ databases">
        <title>Metabolic potential, ecology and presence of endohyphal bacteria is reflected in genomic diversity of Mucoromycotina.</title>
        <authorList>
            <person name="Muszewska A."/>
            <person name="Okrasinska A."/>
            <person name="Steczkiewicz K."/>
            <person name="Drgas O."/>
            <person name="Orlowska M."/>
            <person name="Perlinska-Lenart U."/>
            <person name="Aleksandrzak-Piekarczyk T."/>
            <person name="Szatraj K."/>
            <person name="Zielenkiewicz U."/>
            <person name="Pilsyk S."/>
            <person name="Malc E."/>
            <person name="Mieczkowski P."/>
            <person name="Kruszewska J.S."/>
            <person name="Biernat P."/>
            <person name="Pawlowska J."/>
        </authorList>
    </citation>
    <scope>NUCLEOTIDE SEQUENCE [LARGE SCALE GENOMIC DNA]</scope>
    <source>
        <strain evidence="1 2">CBS 142.35</strain>
    </source>
</reference>
<protein>
    <submittedName>
        <fullName evidence="1">Uncharacterized protein</fullName>
    </submittedName>
</protein>
<keyword evidence="2" id="KW-1185">Reference proteome</keyword>
<dbReference type="Proteomes" id="UP000646827">
    <property type="component" value="Unassembled WGS sequence"/>
</dbReference>
<comment type="caution">
    <text evidence="1">The sequence shown here is derived from an EMBL/GenBank/DDBJ whole genome shotgun (WGS) entry which is preliminary data.</text>
</comment>
<gene>
    <name evidence="1" type="ORF">INT45_001346</name>
</gene>